<keyword evidence="8" id="KW-1185">Reference proteome</keyword>
<keyword evidence="2 4" id="KW-0547">Nucleotide-binding</keyword>
<organism evidence="7 8">
    <name type="scientific">Tritrichomonas musculus</name>
    <dbReference type="NCBI Taxonomy" id="1915356"/>
    <lineage>
        <taxon>Eukaryota</taxon>
        <taxon>Metamonada</taxon>
        <taxon>Parabasalia</taxon>
        <taxon>Tritrichomonadida</taxon>
        <taxon>Tritrichomonadidae</taxon>
        <taxon>Tritrichomonas</taxon>
    </lineage>
</organism>
<dbReference type="SMART" id="SM00220">
    <property type="entry name" value="S_TKc"/>
    <property type="match status" value="5"/>
</dbReference>
<dbReference type="PANTHER" id="PTHR44329">
    <property type="entry name" value="SERINE/THREONINE-PROTEIN KINASE TNNI3K-RELATED"/>
    <property type="match status" value="1"/>
</dbReference>
<dbReference type="InterPro" id="IPR001245">
    <property type="entry name" value="Ser-Thr/Tyr_kinase_cat_dom"/>
</dbReference>
<feature type="domain" description="Protein kinase" evidence="6">
    <location>
        <begin position="641"/>
        <end position="940"/>
    </location>
</feature>
<feature type="domain" description="Protein kinase" evidence="6">
    <location>
        <begin position="1015"/>
        <end position="1278"/>
    </location>
</feature>
<feature type="domain" description="Protein kinase" evidence="6">
    <location>
        <begin position="13"/>
        <end position="262"/>
    </location>
</feature>
<keyword evidence="3 4" id="KW-0067">ATP-binding</keyword>
<feature type="domain" description="Protein kinase" evidence="6">
    <location>
        <begin position="342"/>
        <end position="601"/>
    </location>
</feature>
<feature type="region of interest" description="Disordered" evidence="5">
    <location>
        <begin position="1998"/>
        <end position="2040"/>
    </location>
</feature>
<evidence type="ECO:0000256" key="1">
    <source>
        <dbReference type="ARBA" id="ARBA00022527"/>
    </source>
</evidence>
<comment type="caution">
    <text evidence="7">The sequence shown here is derived from an EMBL/GenBank/DDBJ whole genome shotgun (WGS) entry which is preliminary data.</text>
</comment>
<evidence type="ECO:0000256" key="4">
    <source>
        <dbReference type="PROSITE-ProRule" id="PRU10141"/>
    </source>
</evidence>
<dbReference type="Pfam" id="PF07714">
    <property type="entry name" value="PK_Tyr_Ser-Thr"/>
    <property type="match status" value="4"/>
</dbReference>
<sequence length="2408" mass="282140">MSFKDDILDLKGYSVQKDIEKAYEWKIQEVIDKKTEIQYLAIISMEQTIYSPAIQLVDYSQMINNLSKLNHPAILKFIGYSPINFKGKGKLTYITEFCNYTLTFPHSSINRLILIYGIASAMSYLHANNILHRNLNLQNIHFDEKFYPKLFGFNFSIDISSKTTFSMLKGDEENQAPEVLTKLEYSKSSDVYSFGLILYEIFMNEKPSINSEDIISGSRPNFTKPIPECYKQLIEKCWSQDPSERPTFDEIVFQLKNNKEFITEDINEEEYHGYIKYIDESPITFDNDRHIKQLDDMIDSIRRKFDQSKIDLKIRNQADLEADLNLEKYDNSLQKNNSLFEYFTFKKITDKETKIKYSALIYKLEMNKLVRSEIVNFCRMVNIISKLNHPSILRLIGYSSVNFEKELKPVIVKENVKFDSLDDAIKREMKQKKYGFFGTKKLIFIYGIAAGMSYLHSHDIIHRDLKTENIYFDKYYLPKIDGFHIVKELKLEPSHHIKGTPAYLAPEVYLRNEYSKASDVYSFAFIIYEIMMGSYSYPFDVYLKPVQLKKMIAEEGYRPSFDIPIPECYKQLIEKCWSQDPSERPTFDEIVFQLKNNKEFITEDINEEEYHEYIKYIDEFPITFDDDHHIKQLDEIMESKLHTFKSINFSSKGSIYETEMISVNLDISPFDIKDFDCNDDNLADCLYYTISNVVETETGNNFTLMNFGYNFYKHNILTFCRELNIMLQLNHPSILRCINYSCIDLINRNQPSAILEYASPHGFLSNVNQIRSNQWNNTKKLINIYGIASAVSYLHKNNIIHRDLKTENIFIDCSFYPKLSGFHISKRAKNTFETSQHIKGTPAYLAPEVYLRKEYSKASDVYSFAFVMYEIMMDKKCFNNGISPKQIKKMIAEKGYRPSFDSKIPECYKQLIEKCWSQDPSERPTFDEIVFQLKNNKEFITEDINEEEYYEYIKYIDEFPITFDNDRQIKELEEYFRFQIWKFPDFEYKIYNKSIYETEDFDISFELDYVDICKYRKGKLIRRGDDYKIYEIYDKETKAQYTAKNLNKYDNYFLNYKNINDIGSYLKTISNLKHPSLLDFIGYSPVNFKNKPRPIFIMEKVSNSTLNRILELNEENREEIGWDETKKLINIYGIASCMSYLHSKNIVFRYLKASNIFLDDFLFPKIPEFSINLEDDVFDEDDEFTAPELMNGEDPSFASDVYSFAILVYRIITNQKVFTKISEFAIKEFICDQRKRPEFIDPIPECYKKLIEKCWSHEPEQRPTFQQIVDQLKNNPDFITNKINKEELYNYIKFTEGTKTACEFNNEIQQAKSPLHFNNNENIFKPVKIDFKQLRSRPKLQFSVNLDSLDLENFTKISKLGEGGFGVVYKAINKETSETYAAKISIYEMDQCSDDIIINLCREIDIIAQLNHPALLKFIGFSPTNFKNHPKPVIITELASGGSLDSILDLERNFCGDHNWDDTKKLINIYGIASGMSYLHKHKIIHRDLKPANILLDEYLFPKIADFGLSKDLTKKSEEELLLKLKSGFKGTYAYCAPEVMGKQIYSEKGDVYAFGMIVYEIMTNEILYKGYNQYQVYNDVVKNIRPKFKKEHQVPYCYQKLIEKCWMSYPEKRPTFDYIKNLLETNEDFITKNVDEVEFLNYVSFIKDSENEVSALKFDFTKVSNDSNHSIQKPSEEIPNDCFLDINKYERQSLINKADVSKLYKFKEIETGQIFAGQMSMIKTKKLTKEEISHLSSAISIISNLNHPSILKFIGFSPFDFKKQRKPVIVTEYVSNGTLSDILDIERNHSSISGWNETKKLINIYGIASGMSYLHSFGIVHRSLKPSNIFLDDCIFPKIGHFGLSNGILNNETMTNQSISGCKATPAYSAPEILQFNDYSESSDVYSFSFIVYELITGQIPFNELSSTSQIFNEVVVKKKRPVFDQPIQSCYKNLIEKCWSQDPGERPTFDEIISHLEMDSEFITEDINSDDYKKYINFIKTHTKYHQRIEEDIKNDFNNSEFEEKAQKIQEDENNQSENDSGPQKINEDEIIFNNKDQKIEKATPKFYKQEKLKSNTNSQTEDDLCLQKIKEDETDFNAKNQIKEEESDQKINGSEELKSNKTEDDSCLQKIKEDETDINAKDKKEDKSNQKIYKTEKLNTNVNPCLHKEVEIEMPNEDERCSLVGQENETSKLDLIHEYINANNAKALMHLLNSIEDKYEVSSVFDYCHNKHKNLFIDLIKEGLRINDPVAHHKYAVSLIFDQHNHYQLAREHLEESINQGFNFSYFMLARLFHEAFKDDQKAFQVATEGANKDEKYSKCLLGYFIAKGIGTNKNRKKGIEMILESQADELYERFATEIALYYDMLNKESDDNYDSEIFKWFEKAYQINKTKTTINNYASCFMKGIGVVKDINKAKEILTTNEFI</sequence>
<name>A0ABR2IZ45_9EUKA</name>
<evidence type="ECO:0000313" key="7">
    <source>
        <dbReference type="EMBL" id="KAK8870912.1"/>
    </source>
</evidence>
<feature type="binding site" evidence="4">
    <location>
        <position position="1383"/>
    </location>
    <ligand>
        <name>ATP</name>
        <dbReference type="ChEBI" id="CHEBI:30616"/>
    </ligand>
</feature>
<dbReference type="InterPro" id="IPR011990">
    <property type="entry name" value="TPR-like_helical_dom_sf"/>
</dbReference>
<dbReference type="InterPro" id="IPR011009">
    <property type="entry name" value="Kinase-like_dom_sf"/>
</dbReference>
<accession>A0ABR2IZ45</accession>
<dbReference type="EMBL" id="JAPFFF010000014">
    <property type="protein sequence ID" value="KAK8870912.1"/>
    <property type="molecule type" value="Genomic_DNA"/>
</dbReference>
<proteinExistence type="predicted"/>
<dbReference type="SUPFAM" id="SSF56112">
    <property type="entry name" value="Protein kinase-like (PK-like)"/>
    <property type="match status" value="6"/>
</dbReference>
<evidence type="ECO:0000256" key="5">
    <source>
        <dbReference type="SAM" id="MobiDB-lite"/>
    </source>
</evidence>
<dbReference type="PROSITE" id="PS50011">
    <property type="entry name" value="PROTEIN_KINASE_DOM"/>
    <property type="match status" value="6"/>
</dbReference>
<evidence type="ECO:0000313" key="8">
    <source>
        <dbReference type="Proteomes" id="UP001470230"/>
    </source>
</evidence>
<reference evidence="7 8" key="1">
    <citation type="submission" date="2024-04" db="EMBL/GenBank/DDBJ databases">
        <title>Tritrichomonas musculus Genome.</title>
        <authorList>
            <person name="Alves-Ferreira E."/>
            <person name="Grigg M."/>
            <person name="Lorenzi H."/>
            <person name="Galac M."/>
        </authorList>
    </citation>
    <scope>NUCLEOTIDE SEQUENCE [LARGE SCALE GENOMIC DNA]</scope>
    <source>
        <strain evidence="7 8">EAF2021</strain>
    </source>
</reference>
<protein>
    <recommendedName>
        <fullName evidence="6">Protein kinase domain-containing protein</fullName>
    </recommendedName>
</protein>
<dbReference type="InterPro" id="IPR000719">
    <property type="entry name" value="Prot_kinase_dom"/>
</dbReference>
<evidence type="ECO:0000259" key="6">
    <source>
        <dbReference type="PROSITE" id="PS50011"/>
    </source>
</evidence>
<dbReference type="PROSITE" id="PS00108">
    <property type="entry name" value="PROTEIN_KINASE_ST"/>
    <property type="match status" value="3"/>
</dbReference>
<feature type="compositionally biased region" description="Basic and acidic residues" evidence="5">
    <location>
        <begin position="2096"/>
        <end position="2107"/>
    </location>
</feature>
<dbReference type="Pfam" id="PF00069">
    <property type="entry name" value="Pkinase"/>
    <property type="match status" value="2"/>
</dbReference>
<dbReference type="SUPFAM" id="SSF81901">
    <property type="entry name" value="HCP-like"/>
    <property type="match status" value="1"/>
</dbReference>
<dbReference type="Gene3D" id="1.25.40.10">
    <property type="entry name" value="Tetratricopeptide repeat domain"/>
    <property type="match status" value="1"/>
</dbReference>
<keyword evidence="1" id="KW-0723">Serine/threonine-protein kinase</keyword>
<evidence type="ECO:0000256" key="3">
    <source>
        <dbReference type="ARBA" id="ARBA00022840"/>
    </source>
</evidence>
<dbReference type="Proteomes" id="UP001470230">
    <property type="component" value="Unassembled WGS sequence"/>
</dbReference>
<gene>
    <name evidence="7" type="ORF">M9Y10_008825</name>
</gene>
<feature type="domain" description="Protein kinase" evidence="6">
    <location>
        <begin position="1354"/>
        <end position="1631"/>
    </location>
</feature>
<feature type="domain" description="Protein kinase" evidence="6">
    <location>
        <begin position="1690"/>
        <end position="1960"/>
    </location>
</feature>
<dbReference type="Gene3D" id="1.10.510.10">
    <property type="entry name" value="Transferase(Phosphotransferase) domain 1"/>
    <property type="match status" value="6"/>
</dbReference>
<dbReference type="InterPro" id="IPR051681">
    <property type="entry name" value="Ser/Thr_Kinases-Pseudokinases"/>
</dbReference>
<dbReference type="PROSITE" id="PS00107">
    <property type="entry name" value="PROTEIN_KINASE_ATP"/>
    <property type="match status" value="1"/>
</dbReference>
<dbReference type="PRINTS" id="PR00109">
    <property type="entry name" value="TYRKINASE"/>
</dbReference>
<feature type="region of interest" description="Disordered" evidence="5">
    <location>
        <begin position="2079"/>
        <end position="2111"/>
    </location>
</feature>
<feature type="compositionally biased region" description="Basic and acidic residues" evidence="5">
    <location>
        <begin position="2004"/>
        <end position="2013"/>
    </location>
</feature>
<keyword evidence="1" id="KW-0418">Kinase</keyword>
<keyword evidence="1" id="KW-0808">Transferase</keyword>
<dbReference type="InterPro" id="IPR017441">
    <property type="entry name" value="Protein_kinase_ATP_BS"/>
</dbReference>
<evidence type="ECO:0000256" key="2">
    <source>
        <dbReference type="ARBA" id="ARBA00022741"/>
    </source>
</evidence>
<dbReference type="InterPro" id="IPR008271">
    <property type="entry name" value="Ser/Thr_kinase_AS"/>
</dbReference>